<dbReference type="PANTHER" id="PTHR43963:SF6">
    <property type="entry name" value="CHAIN DEHYDROGENASE FAMILY PROTEIN, PUTATIVE (AFU_ORTHOLOGUE AFUA_3G15350)-RELATED"/>
    <property type="match status" value="1"/>
</dbReference>
<evidence type="ECO:0008006" key="6">
    <source>
        <dbReference type="Google" id="ProtNLM"/>
    </source>
</evidence>
<dbReference type="EMBL" id="BRXZ01000193">
    <property type="protein sequence ID" value="GMI07154.1"/>
    <property type="molecule type" value="Genomic_DNA"/>
</dbReference>
<dbReference type="SUPFAM" id="SSF51735">
    <property type="entry name" value="NAD(P)-binding Rossmann-fold domains"/>
    <property type="match status" value="1"/>
</dbReference>
<dbReference type="InterPro" id="IPR036291">
    <property type="entry name" value="NAD(P)-bd_dom_sf"/>
</dbReference>
<protein>
    <recommendedName>
        <fullName evidence="6">NAD(P)-binding protein</fullName>
    </recommendedName>
</protein>
<comment type="caution">
    <text evidence="4">The sequence shown here is derived from an EMBL/GenBank/DDBJ whole genome shotgun (WGS) entry which is preliminary data.</text>
</comment>
<dbReference type="OrthoDB" id="47007at2759"/>
<reference evidence="4" key="1">
    <citation type="submission" date="2022-07" db="EMBL/GenBank/DDBJ databases">
        <title>Genome analysis of Parmales, a sister group of diatoms, reveals the evolutionary specialization of diatoms from phago-mixotrophs to photoautotrophs.</title>
        <authorList>
            <person name="Ban H."/>
            <person name="Sato S."/>
            <person name="Yoshikawa S."/>
            <person name="Kazumasa Y."/>
            <person name="Nakamura Y."/>
            <person name="Ichinomiya M."/>
            <person name="Saitoh K."/>
            <person name="Sato N."/>
            <person name="Blanc-Mathieu R."/>
            <person name="Endo H."/>
            <person name="Kuwata A."/>
            <person name="Ogata H."/>
        </authorList>
    </citation>
    <scope>NUCLEOTIDE SEQUENCE</scope>
</reference>
<dbReference type="Pfam" id="PF00106">
    <property type="entry name" value="adh_short"/>
    <property type="match status" value="1"/>
</dbReference>
<keyword evidence="3" id="KW-0560">Oxidoreductase</keyword>
<keyword evidence="2" id="KW-0521">NADP</keyword>
<dbReference type="PANTHER" id="PTHR43963">
    <property type="entry name" value="CARBONYL REDUCTASE 1-RELATED"/>
    <property type="match status" value="1"/>
</dbReference>
<accession>A0A9W7CM56</accession>
<organism evidence="4 5">
    <name type="scientific">Triparma retinervis</name>
    <dbReference type="NCBI Taxonomy" id="2557542"/>
    <lineage>
        <taxon>Eukaryota</taxon>
        <taxon>Sar</taxon>
        <taxon>Stramenopiles</taxon>
        <taxon>Ochrophyta</taxon>
        <taxon>Bolidophyceae</taxon>
        <taxon>Parmales</taxon>
        <taxon>Triparmaceae</taxon>
        <taxon>Triparma</taxon>
    </lineage>
</organism>
<evidence type="ECO:0000256" key="2">
    <source>
        <dbReference type="ARBA" id="ARBA00022857"/>
    </source>
</evidence>
<proteinExistence type="inferred from homology"/>
<sequence length="193" mass="20215">MANQTVLITGANRGLGNSCIKALLASPSFSNGKILMGSRNLESGKDACEKLGDKRVEVVELDVTSKHSIASAAKTVRTMAPNGISALINNAGVLGEAEGEDVFGTNFTAVIDILARTHPDKFVKAVSPGFCLTGMCVNYKGERQPKEPELGATVFVEALYGIGKGKSGVFLKQASSAGTPIHEAETVETNWST</sequence>
<dbReference type="Gene3D" id="3.40.50.720">
    <property type="entry name" value="NAD(P)-binding Rossmann-like Domain"/>
    <property type="match status" value="1"/>
</dbReference>
<dbReference type="PRINTS" id="PR00081">
    <property type="entry name" value="GDHRDH"/>
</dbReference>
<dbReference type="Proteomes" id="UP001165082">
    <property type="component" value="Unassembled WGS sequence"/>
</dbReference>
<evidence type="ECO:0000256" key="1">
    <source>
        <dbReference type="ARBA" id="ARBA00006484"/>
    </source>
</evidence>
<evidence type="ECO:0000256" key="3">
    <source>
        <dbReference type="ARBA" id="ARBA00023002"/>
    </source>
</evidence>
<name>A0A9W7CM56_9STRA</name>
<dbReference type="InterPro" id="IPR002347">
    <property type="entry name" value="SDR_fam"/>
</dbReference>
<keyword evidence="5" id="KW-1185">Reference proteome</keyword>
<evidence type="ECO:0000313" key="4">
    <source>
        <dbReference type="EMBL" id="GMI07154.1"/>
    </source>
</evidence>
<gene>
    <name evidence="4" type="ORF">TrRE_jg9874</name>
</gene>
<dbReference type="GO" id="GO:0016491">
    <property type="term" value="F:oxidoreductase activity"/>
    <property type="evidence" value="ECO:0007669"/>
    <property type="project" value="UniProtKB-KW"/>
</dbReference>
<comment type="similarity">
    <text evidence="1">Belongs to the short-chain dehydrogenases/reductases (SDR) family.</text>
</comment>
<evidence type="ECO:0000313" key="5">
    <source>
        <dbReference type="Proteomes" id="UP001165082"/>
    </source>
</evidence>
<dbReference type="AlphaFoldDB" id="A0A9W7CM56"/>